<accession>A0A6N7PMW0</accession>
<dbReference type="InterPro" id="IPR038056">
    <property type="entry name" value="YjbR-like_sf"/>
</dbReference>
<gene>
    <name evidence="1" type="ORF">GF068_05785</name>
</gene>
<sequence length="139" mass="15135">MDPDRNAGAGAGTQANVIIERLRAICMSLPDANERVSHGEPAWFAGKGRMFASLDNHHHGAPHLSVWLPAPLGAQEALIETDPARFFRPPYVGPSGWIGMVLDTNPDWKQVGELVRDAYLHVAGKRLRERALATRPPAG</sequence>
<dbReference type="GO" id="GO:0003677">
    <property type="term" value="F:DNA binding"/>
    <property type="evidence" value="ECO:0007669"/>
    <property type="project" value="UniProtKB-KW"/>
</dbReference>
<dbReference type="OrthoDB" id="277063at2"/>
<keyword evidence="1" id="KW-0238">DNA-binding</keyword>
<comment type="caution">
    <text evidence="1">The sequence shown here is derived from an EMBL/GenBank/DDBJ whole genome shotgun (WGS) entry which is preliminary data.</text>
</comment>
<dbReference type="Pfam" id="PF04237">
    <property type="entry name" value="YjbR"/>
    <property type="match status" value="1"/>
</dbReference>
<organism evidence="1 2">
    <name type="scientific">Polyangium spumosum</name>
    <dbReference type="NCBI Taxonomy" id="889282"/>
    <lineage>
        <taxon>Bacteria</taxon>
        <taxon>Pseudomonadati</taxon>
        <taxon>Myxococcota</taxon>
        <taxon>Polyangia</taxon>
        <taxon>Polyangiales</taxon>
        <taxon>Polyangiaceae</taxon>
        <taxon>Polyangium</taxon>
    </lineage>
</organism>
<dbReference type="RefSeq" id="WP_153818225.1">
    <property type="nucleotide sequence ID" value="NZ_WJIE01000001.1"/>
</dbReference>
<dbReference type="Proteomes" id="UP000440224">
    <property type="component" value="Unassembled WGS sequence"/>
</dbReference>
<dbReference type="Gene3D" id="3.90.1150.30">
    <property type="match status" value="1"/>
</dbReference>
<dbReference type="InterPro" id="IPR058532">
    <property type="entry name" value="YjbR/MT2646/Rv2570-like"/>
</dbReference>
<reference evidence="1 2" key="1">
    <citation type="submission" date="2019-10" db="EMBL/GenBank/DDBJ databases">
        <title>A soil myxobacterium in the family Polyangiaceae.</title>
        <authorList>
            <person name="Li Y."/>
            <person name="Wang J."/>
        </authorList>
    </citation>
    <scope>NUCLEOTIDE SEQUENCE [LARGE SCALE GENOMIC DNA]</scope>
    <source>
        <strain evidence="1 2">DSM 14734</strain>
    </source>
</reference>
<dbReference type="AlphaFoldDB" id="A0A6N7PMW0"/>
<evidence type="ECO:0000313" key="2">
    <source>
        <dbReference type="Proteomes" id="UP000440224"/>
    </source>
</evidence>
<dbReference type="EMBL" id="WJIE01000001">
    <property type="protein sequence ID" value="MRG91435.1"/>
    <property type="molecule type" value="Genomic_DNA"/>
</dbReference>
<evidence type="ECO:0000313" key="1">
    <source>
        <dbReference type="EMBL" id="MRG91435.1"/>
    </source>
</evidence>
<name>A0A6N7PMW0_9BACT</name>
<keyword evidence="2" id="KW-1185">Reference proteome</keyword>
<protein>
    <submittedName>
        <fullName evidence="1">MmcQ/YjbR family DNA-binding protein</fullName>
    </submittedName>
</protein>
<proteinExistence type="predicted"/>
<dbReference type="SUPFAM" id="SSF142906">
    <property type="entry name" value="YjbR-like"/>
    <property type="match status" value="1"/>
</dbReference>